<evidence type="ECO:0000313" key="2">
    <source>
        <dbReference type="Proteomes" id="UP000037510"/>
    </source>
</evidence>
<organism evidence="1 2">
    <name type="scientific">Operophtera brumata</name>
    <name type="common">Winter moth</name>
    <name type="synonym">Phalaena brumata</name>
    <dbReference type="NCBI Taxonomy" id="104452"/>
    <lineage>
        <taxon>Eukaryota</taxon>
        <taxon>Metazoa</taxon>
        <taxon>Ecdysozoa</taxon>
        <taxon>Arthropoda</taxon>
        <taxon>Hexapoda</taxon>
        <taxon>Insecta</taxon>
        <taxon>Pterygota</taxon>
        <taxon>Neoptera</taxon>
        <taxon>Endopterygota</taxon>
        <taxon>Lepidoptera</taxon>
        <taxon>Glossata</taxon>
        <taxon>Ditrysia</taxon>
        <taxon>Geometroidea</taxon>
        <taxon>Geometridae</taxon>
        <taxon>Larentiinae</taxon>
        <taxon>Operophtera</taxon>
    </lineage>
</organism>
<accession>A0A0L7LHE8</accession>
<protein>
    <submittedName>
        <fullName evidence="1">Putative cyclase</fullName>
    </submittedName>
</protein>
<evidence type="ECO:0000313" key="1">
    <source>
        <dbReference type="EMBL" id="KOB74794.1"/>
    </source>
</evidence>
<name>A0A0L7LHE8_OPEBR</name>
<keyword evidence="2" id="KW-1185">Reference proteome</keyword>
<sequence length="151" mass="16912">MHLGHTASLEVIHPASIPPEYLSTQLAIIDVSSHTELNEEFILTLDVALQFMVLKHDPRDPTLVLFKFGWKEEDSMRRTISCTYEGCMSIAAPLKLVHANYVPTRLTAFCPSTKTEQGHVSLTLKKNTIGQASKSRLYDVNLDEIMSSEIP</sequence>
<reference evidence="1 2" key="1">
    <citation type="journal article" date="2015" name="Genome Biol. Evol.">
        <title>The genome of winter moth (Operophtera brumata) provides a genomic perspective on sexual dimorphism and phenology.</title>
        <authorList>
            <person name="Derks M.F."/>
            <person name="Smit S."/>
            <person name="Salis L."/>
            <person name="Schijlen E."/>
            <person name="Bossers A."/>
            <person name="Mateman C."/>
            <person name="Pijl A.S."/>
            <person name="de Ridder D."/>
            <person name="Groenen M.A."/>
            <person name="Visser M.E."/>
            <person name="Megens H.J."/>
        </authorList>
    </citation>
    <scope>NUCLEOTIDE SEQUENCE [LARGE SCALE GENOMIC DNA]</scope>
    <source>
        <strain evidence="1">WM2013NL</strain>
        <tissue evidence="1">Head and thorax</tissue>
    </source>
</reference>
<proteinExistence type="predicted"/>
<comment type="caution">
    <text evidence="1">The sequence shown here is derived from an EMBL/GenBank/DDBJ whole genome shotgun (WGS) entry which is preliminary data.</text>
</comment>
<gene>
    <name evidence="1" type="ORF">OBRU01_08488</name>
</gene>
<dbReference type="Proteomes" id="UP000037510">
    <property type="component" value="Unassembled WGS sequence"/>
</dbReference>
<dbReference type="AlphaFoldDB" id="A0A0L7LHE8"/>
<dbReference type="EMBL" id="JTDY01001127">
    <property type="protein sequence ID" value="KOB74794.1"/>
    <property type="molecule type" value="Genomic_DNA"/>
</dbReference>